<dbReference type="EMBL" id="CP000554">
    <property type="protein sequence ID" value="ABM79076.1"/>
    <property type="molecule type" value="Genomic_DNA"/>
</dbReference>
<sequence length="295" mass="32758">MAFYRPDSAMQAQLTGLLDRLAAERRPGLHNSVAISWVRYDCSDPTPGSGSGAGWSDQRILFPASVVKLVYALAAEAWLQRDLLPEADELRRAMRDMIADSSNDATSLVLDLLTGTTSGPSLLGESWQTWQQQRHLVNDWLQGLGWEELEKVNCCQKTWGDGPYGRERDFYGEGLGNRNALTTAATARLLESVMTDALVSPLACKRLRQLLSRSIDLMQRKADPENQVDGFLGEGLPEGSRLWSKAGWMSQARHDAAWWSLQGGRPMLLVVFTQGRERANDTTLLPAIARELSKL</sequence>
<dbReference type="InterPro" id="IPR045155">
    <property type="entry name" value="Beta-lactam_cat"/>
</dbReference>
<dbReference type="BioCyc" id="PMAR59922:G1G80-2058-MONOMER"/>
<dbReference type="InterPro" id="IPR000871">
    <property type="entry name" value="Beta-lactam_class-A"/>
</dbReference>
<dbReference type="GO" id="GO:0008800">
    <property type="term" value="F:beta-lactamase activity"/>
    <property type="evidence" value="ECO:0007669"/>
    <property type="project" value="InterPro"/>
</dbReference>
<dbReference type="GO" id="GO:0030655">
    <property type="term" value="P:beta-lactam antibiotic catabolic process"/>
    <property type="evidence" value="ECO:0007669"/>
    <property type="project" value="InterPro"/>
</dbReference>
<gene>
    <name evidence="2" type="ordered locus">P9303_23411</name>
</gene>
<dbReference type="SUPFAM" id="SSF56601">
    <property type="entry name" value="beta-lactamase/transpeptidase-like"/>
    <property type="match status" value="1"/>
</dbReference>
<reference evidence="2 3" key="1">
    <citation type="journal article" date="2007" name="PLoS Genet.">
        <title>Patterns and implications of gene gain and loss in the evolution of Prochlorococcus.</title>
        <authorList>
            <person name="Kettler G.C."/>
            <person name="Martiny A.C."/>
            <person name="Huang K."/>
            <person name="Zucker J."/>
            <person name="Coleman M.L."/>
            <person name="Rodrigue S."/>
            <person name="Chen F."/>
            <person name="Lapidus A."/>
            <person name="Ferriera S."/>
            <person name="Johnson J."/>
            <person name="Steglich C."/>
            <person name="Church G.M."/>
            <person name="Richardson P."/>
            <person name="Chisholm S.W."/>
        </authorList>
    </citation>
    <scope>NUCLEOTIDE SEQUENCE [LARGE SCALE GENOMIC DNA]</scope>
    <source>
        <strain evidence="2 3">MIT 9303</strain>
    </source>
</reference>
<dbReference type="GO" id="GO:0046677">
    <property type="term" value="P:response to antibiotic"/>
    <property type="evidence" value="ECO:0007669"/>
    <property type="project" value="InterPro"/>
</dbReference>
<feature type="domain" description="Beta-lactamase class A catalytic" evidence="1">
    <location>
        <begin position="90"/>
        <end position="273"/>
    </location>
</feature>
<dbReference type="KEGG" id="pmf:P9303_23411"/>
<accession>A2CC66</accession>
<dbReference type="InterPro" id="IPR012338">
    <property type="entry name" value="Beta-lactam/transpept-like"/>
</dbReference>
<dbReference type="PANTHER" id="PTHR35333">
    <property type="entry name" value="BETA-LACTAMASE"/>
    <property type="match status" value="1"/>
</dbReference>
<name>A2CC66_PROM3</name>
<organism evidence="2 3">
    <name type="scientific">Prochlorococcus marinus (strain MIT 9303)</name>
    <dbReference type="NCBI Taxonomy" id="59922"/>
    <lineage>
        <taxon>Bacteria</taxon>
        <taxon>Bacillati</taxon>
        <taxon>Cyanobacteriota</taxon>
        <taxon>Cyanophyceae</taxon>
        <taxon>Synechococcales</taxon>
        <taxon>Prochlorococcaceae</taxon>
        <taxon>Prochlorococcus</taxon>
    </lineage>
</organism>
<evidence type="ECO:0000313" key="2">
    <source>
        <dbReference type="EMBL" id="ABM79076.1"/>
    </source>
</evidence>
<protein>
    <recommendedName>
        <fullName evidence="1">Beta-lactamase class A catalytic domain-containing protein</fullName>
    </recommendedName>
</protein>
<dbReference type="STRING" id="59922.P9303_23411"/>
<dbReference type="AlphaFoldDB" id="A2CC66"/>
<dbReference type="RefSeq" id="WP_011826940.1">
    <property type="nucleotide sequence ID" value="NC_008820.1"/>
</dbReference>
<dbReference type="Pfam" id="PF13354">
    <property type="entry name" value="Beta-lactamase2"/>
    <property type="match status" value="1"/>
</dbReference>
<dbReference type="PANTHER" id="PTHR35333:SF3">
    <property type="entry name" value="BETA-LACTAMASE-TYPE TRANSPEPTIDASE FOLD CONTAINING PROTEIN"/>
    <property type="match status" value="1"/>
</dbReference>
<evidence type="ECO:0000259" key="1">
    <source>
        <dbReference type="Pfam" id="PF13354"/>
    </source>
</evidence>
<proteinExistence type="predicted"/>
<dbReference type="HOGENOM" id="CLU_924163_0_0_3"/>
<dbReference type="Proteomes" id="UP000002274">
    <property type="component" value="Chromosome"/>
</dbReference>
<dbReference type="Gene3D" id="3.40.710.10">
    <property type="entry name" value="DD-peptidase/beta-lactamase superfamily"/>
    <property type="match status" value="1"/>
</dbReference>
<evidence type="ECO:0000313" key="3">
    <source>
        <dbReference type="Proteomes" id="UP000002274"/>
    </source>
</evidence>